<dbReference type="PROSITE" id="PS00061">
    <property type="entry name" value="ADH_SHORT"/>
    <property type="match status" value="1"/>
</dbReference>
<comment type="similarity">
    <text evidence="2 8">Belongs to the short-chain dehydrogenases/reductases (SDR) family.</text>
</comment>
<feature type="binding site" evidence="7">
    <location>
        <begin position="153"/>
        <end position="157"/>
    </location>
    <ligand>
        <name>NADP(+)</name>
        <dbReference type="ChEBI" id="CHEBI:58349"/>
    </ligand>
</feature>
<dbReference type="GO" id="GO:0030497">
    <property type="term" value="P:fatty acid elongation"/>
    <property type="evidence" value="ECO:0007669"/>
    <property type="project" value="TreeGrafter"/>
</dbReference>
<gene>
    <name evidence="10" type="primary">fabG</name>
    <name evidence="10" type="ORF">FP507_01100</name>
</gene>
<evidence type="ECO:0000313" key="11">
    <source>
        <dbReference type="Proteomes" id="UP000327458"/>
    </source>
</evidence>
<keyword evidence="3 7" id="KW-0521">NADP</keyword>
<dbReference type="Pfam" id="PF13561">
    <property type="entry name" value="adh_short_C2"/>
    <property type="match status" value="1"/>
</dbReference>
<sequence length="245" mass="25924">MFEGKTAVITGAARGIGQAIAWNLARGGADIVLCDIKEDWLAETAEGVKKAGRKVWCFELNVTDADAVQKAFNDIADTTGRIDILVNNAGITRDGLLMRMSEEDWDAVLSVNLKGTFACTKAVSRIMMKQRSGSIVNIASIIGLMGNAGQANYAASKGGAISFTKSVAKELASRNIRVNAVAPGFISSKMTDALSEDVRQKMLEAIPLSRFGSPDDVADVVSFLAGDHSAYITGEVINISGGMVM</sequence>
<dbReference type="NCBIfam" id="NF004198">
    <property type="entry name" value="PRK05653.1-3"/>
    <property type="match status" value="1"/>
</dbReference>
<keyword evidence="8" id="KW-0276">Fatty acid metabolism</keyword>
<feature type="binding site" evidence="7">
    <location>
        <begin position="61"/>
        <end position="62"/>
    </location>
    <ligand>
        <name>NADP(+)</name>
        <dbReference type="ChEBI" id="CHEBI:58349"/>
    </ligand>
</feature>
<evidence type="ECO:0000256" key="3">
    <source>
        <dbReference type="ARBA" id="ARBA00022857"/>
    </source>
</evidence>
<dbReference type="SUPFAM" id="SSF51735">
    <property type="entry name" value="NAD(P)-binding Rossmann-fold domains"/>
    <property type="match status" value="1"/>
</dbReference>
<evidence type="ECO:0000256" key="6">
    <source>
        <dbReference type="PIRSR" id="PIRSR611284-1"/>
    </source>
</evidence>
<dbReference type="PRINTS" id="PR00081">
    <property type="entry name" value="GDHRDH"/>
</dbReference>
<dbReference type="CDD" id="cd05333">
    <property type="entry name" value="BKR_SDR_c"/>
    <property type="match status" value="1"/>
</dbReference>
<dbReference type="NCBIfam" id="NF005559">
    <property type="entry name" value="PRK07231.1"/>
    <property type="match status" value="1"/>
</dbReference>
<dbReference type="GO" id="GO:0004316">
    <property type="term" value="F:3-oxoacyl-[acyl-carrier-protein] reductase (NADPH) activity"/>
    <property type="evidence" value="ECO:0007669"/>
    <property type="project" value="UniProtKB-UniRule"/>
</dbReference>
<evidence type="ECO:0000256" key="7">
    <source>
        <dbReference type="PIRSR" id="PIRSR611284-2"/>
    </source>
</evidence>
<dbReference type="AlphaFoldDB" id="A0A5M8IC67"/>
<dbReference type="PRINTS" id="PR00080">
    <property type="entry name" value="SDRFAMILY"/>
</dbReference>
<dbReference type="EC" id="1.1.1.100" evidence="8"/>
<organism evidence="10 11">
    <name type="scientific">Chlorobium phaeovibrioides</name>
    <dbReference type="NCBI Taxonomy" id="1094"/>
    <lineage>
        <taxon>Bacteria</taxon>
        <taxon>Pseudomonadati</taxon>
        <taxon>Chlorobiota</taxon>
        <taxon>Chlorobiia</taxon>
        <taxon>Chlorobiales</taxon>
        <taxon>Chlorobiaceae</taxon>
        <taxon>Chlorobium/Pelodictyon group</taxon>
        <taxon>Chlorobium</taxon>
    </lineage>
</organism>
<dbReference type="InterPro" id="IPR020904">
    <property type="entry name" value="Sc_DH/Rdtase_CS"/>
</dbReference>
<evidence type="ECO:0000313" key="10">
    <source>
        <dbReference type="EMBL" id="KAA6231854.1"/>
    </source>
</evidence>
<dbReference type="SMART" id="SM00822">
    <property type="entry name" value="PKS_KR"/>
    <property type="match status" value="1"/>
</dbReference>
<evidence type="ECO:0000256" key="5">
    <source>
        <dbReference type="ARBA" id="ARBA00048508"/>
    </source>
</evidence>
<feature type="active site" description="Proton acceptor" evidence="6">
    <location>
        <position position="153"/>
    </location>
</feature>
<comment type="pathway">
    <text evidence="8">Lipid metabolism; fatty acid biosynthesis.</text>
</comment>
<dbReference type="NCBIfam" id="NF009466">
    <property type="entry name" value="PRK12826.1-2"/>
    <property type="match status" value="1"/>
</dbReference>
<dbReference type="NCBIfam" id="TIGR01830">
    <property type="entry name" value="3oxo_ACP_reduc"/>
    <property type="match status" value="1"/>
</dbReference>
<dbReference type="InterPro" id="IPR036291">
    <property type="entry name" value="NAD(P)-bd_dom_sf"/>
</dbReference>
<comment type="caution">
    <text evidence="10">The sequence shown here is derived from an EMBL/GenBank/DDBJ whole genome shotgun (WGS) entry which is preliminary data.</text>
</comment>
<comment type="subunit">
    <text evidence="8">Homotetramer.</text>
</comment>
<feature type="domain" description="Ketoreductase" evidence="9">
    <location>
        <begin position="5"/>
        <end position="189"/>
    </location>
</feature>
<dbReference type="InterPro" id="IPR002347">
    <property type="entry name" value="SDR_fam"/>
</dbReference>
<dbReference type="InterPro" id="IPR057326">
    <property type="entry name" value="KR_dom"/>
</dbReference>
<comment type="function">
    <text evidence="1 8">Catalyzes the NADPH-dependent reduction of beta-ketoacyl-ACP substrates to beta-hydroxyacyl-ACP products, the first reductive step in the elongation cycle of fatty acid biosynthesis.</text>
</comment>
<dbReference type="PANTHER" id="PTHR42760">
    <property type="entry name" value="SHORT-CHAIN DEHYDROGENASES/REDUCTASES FAMILY MEMBER"/>
    <property type="match status" value="1"/>
</dbReference>
<keyword evidence="8" id="KW-0444">Lipid biosynthesis</keyword>
<evidence type="ECO:0000256" key="4">
    <source>
        <dbReference type="ARBA" id="ARBA00023002"/>
    </source>
</evidence>
<name>A0A5M8IC67_CHLPH</name>
<proteinExistence type="inferred from homology"/>
<keyword evidence="8" id="KW-0275">Fatty acid biosynthesis</keyword>
<reference evidence="10 11" key="1">
    <citation type="submission" date="2019-07" db="EMBL/GenBank/DDBJ databases">
        <title>Draft genome Sequence of Chlorobium phaeovibrioides sp. strain PhvTcv-s14, from the Phylum Chlorobi.</title>
        <authorList>
            <person name="Babenko V."/>
            <person name="Boldyreva D."/>
            <person name="Kanygina A."/>
            <person name="Selezneva O."/>
            <person name="Akopiyan T."/>
            <person name="Lunina O."/>
        </authorList>
    </citation>
    <scope>NUCLEOTIDE SEQUENCE [LARGE SCALE GENOMIC DNA]</scope>
    <source>
        <strain evidence="10 11">GrTcv12</strain>
    </source>
</reference>
<dbReference type="Proteomes" id="UP000327458">
    <property type="component" value="Unassembled WGS sequence"/>
</dbReference>
<feature type="binding site" evidence="7">
    <location>
        <position position="186"/>
    </location>
    <ligand>
        <name>NADP(+)</name>
        <dbReference type="ChEBI" id="CHEBI:58349"/>
    </ligand>
</feature>
<comment type="catalytic activity">
    <reaction evidence="5 8">
        <text>a (3R)-hydroxyacyl-[ACP] + NADP(+) = a 3-oxoacyl-[ACP] + NADPH + H(+)</text>
        <dbReference type="Rhea" id="RHEA:17397"/>
        <dbReference type="Rhea" id="RHEA-COMP:9916"/>
        <dbReference type="Rhea" id="RHEA-COMP:9945"/>
        <dbReference type="ChEBI" id="CHEBI:15378"/>
        <dbReference type="ChEBI" id="CHEBI:57783"/>
        <dbReference type="ChEBI" id="CHEBI:58349"/>
        <dbReference type="ChEBI" id="CHEBI:78776"/>
        <dbReference type="ChEBI" id="CHEBI:78827"/>
        <dbReference type="EC" id="1.1.1.100"/>
    </reaction>
</comment>
<evidence type="ECO:0000256" key="1">
    <source>
        <dbReference type="ARBA" id="ARBA00002607"/>
    </source>
</evidence>
<dbReference type="Gene3D" id="3.40.50.720">
    <property type="entry name" value="NAD(P)-binding Rossmann-like Domain"/>
    <property type="match status" value="1"/>
</dbReference>
<dbReference type="UniPathway" id="UPA00094"/>
<feature type="binding site" evidence="7">
    <location>
        <position position="88"/>
    </location>
    <ligand>
        <name>NADP(+)</name>
        <dbReference type="ChEBI" id="CHEBI:58349"/>
    </ligand>
</feature>
<dbReference type="InterPro" id="IPR011284">
    <property type="entry name" value="3oxo_ACP_reduc"/>
</dbReference>
<dbReference type="GO" id="GO:0051287">
    <property type="term" value="F:NAD binding"/>
    <property type="evidence" value="ECO:0007669"/>
    <property type="project" value="UniProtKB-UniRule"/>
</dbReference>
<keyword evidence="4 8" id="KW-0560">Oxidoreductase</keyword>
<dbReference type="EMBL" id="VMRG01000001">
    <property type="protein sequence ID" value="KAA6231854.1"/>
    <property type="molecule type" value="Genomic_DNA"/>
</dbReference>
<evidence type="ECO:0000256" key="8">
    <source>
        <dbReference type="RuleBase" id="RU366074"/>
    </source>
</evidence>
<evidence type="ECO:0000256" key="2">
    <source>
        <dbReference type="ARBA" id="ARBA00006484"/>
    </source>
</evidence>
<dbReference type="RefSeq" id="WP_151419063.1">
    <property type="nucleotide sequence ID" value="NZ_VMRG01000001.1"/>
</dbReference>
<dbReference type="FunFam" id="3.40.50.720:FF:000115">
    <property type="entry name" value="3-oxoacyl-[acyl-carrier-protein] reductase FabG"/>
    <property type="match status" value="1"/>
</dbReference>
<evidence type="ECO:0000259" key="9">
    <source>
        <dbReference type="SMART" id="SM00822"/>
    </source>
</evidence>
<feature type="binding site" evidence="7">
    <location>
        <begin position="11"/>
        <end position="14"/>
    </location>
    <ligand>
        <name>NADP(+)</name>
        <dbReference type="ChEBI" id="CHEBI:58349"/>
    </ligand>
</feature>
<protein>
    <recommendedName>
        <fullName evidence="8">3-oxoacyl-[acyl-carrier-protein] reductase</fullName>
        <ecNumber evidence="8">1.1.1.100</ecNumber>
    </recommendedName>
</protein>
<accession>A0A5M8IC67</accession>
<keyword evidence="8" id="KW-0443">Lipid metabolism</keyword>
<dbReference type="PANTHER" id="PTHR42760:SF40">
    <property type="entry name" value="3-OXOACYL-[ACYL-CARRIER-PROTEIN] REDUCTASE, CHLOROPLASTIC"/>
    <property type="match status" value="1"/>
</dbReference>